<dbReference type="EMBL" id="BEXD01004146">
    <property type="protein sequence ID" value="GBC07448.1"/>
    <property type="molecule type" value="Genomic_DNA"/>
</dbReference>
<evidence type="ECO:0000259" key="1">
    <source>
        <dbReference type="Pfam" id="PF00651"/>
    </source>
</evidence>
<accession>A0A2Z6RWJ5</accession>
<dbReference type="Proteomes" id="UP000615446">
    <property type="component" value="Unassembled WGS sequence"/>
</dbReference>
<proteinExistence type="predicted"/>
<keyword evidence="4" id="KW-1185">Reference proteome</keyword>
<evidence type="ECO:0000313" key="4">
    <source>
        <dbReference type="Proteomes" id="UP000247702"/>
    </source>
</evidence>
<reference evidence="3" key="2">
    <citation type="submission" date="2019-10" db="EMBL/GenBank/DDBJ databases">
        <title>Conservation and host-specific expression of non-tandemly repeated heterogenous ribosome RNA gene in arbuscular mycorrhizal fungi.</title>
        <authorList>
            <person name="Maeda T."/>
            <person name="Kobayashi Y."/>
            <person name="Nakagawa T."/>
            <person name="Ezawa T."/>
            <person name="Yamaguchi K."/>
            <person name="Bino T."/>
            <person name="Nishimoto Y."/>
            <person name="Shigenobu S."/>
            <person name="Kawaguchi M."/>
        </authorList>
    </citation>
    <scope>NUCLEOTIDE SEQUENCE</scope>
    <source>
        <strain evidence="3">HR1</strain>
    </source>
</reference>
<reference evidence="2 4" key="1">
    <citation type="submission" date="2017-11" db="EMBL/GenBank/DDBJ databases">
        <title>The genome of Rhizophagus clarus HR1 reveals common genetic basis of auxotrophy among arbuscular mycorrhizal fungi.</title>
        <authorList>
            <person name="Kobayashi Y."/>
        </authorList>
    </citation>
    <scope>NUCLEOTIDE SEQUENCE [LARGE SCALE GENOMIC DNA]</scope>
    <source>
        <strain evidence="2 4">HR1</strain>
    </source>
</reference>
<dbReference type="Proteomes" id="UP000247702">
    <property type="component" value="Unassembled WGS sequence"/>
</dbReference>
<name>A0A2Z6RWJ5_9GLOM</name>
<sequence>MSFEHSQGLINDYEKLLEADKDYDVIIYANEKDGKFILNKYNISPQILKIILRFIYCGKINLTKLQVSVILNLLITVDELDVQILIQCIQENLINCKYDFLQQNSIEIFEMIYHYEVFSDLWNNCLDKFCEKSNELFQSDKFINLKEPLLELLLKRDDLSSDEILYGIA</sequence>
<comment type="caution">
    <text evidence="2">The sequence shown here is derived from an EMBL/GenBank/DDBJ whole genome shotgun (WGS) entry which is preliminary data.</text>
</comment>
<dbReference type="InterPro" id="IPR000210">
    <property type="entry name" value="BTB/POZ_dom"/>
</dbReference>
<dbReference type="SUPFAM" id="SSF54695">
    <property type="entry name" value="POZ domain"/>
    <property type="match status" value="1"/>
</dbReference>
<protein>
    <submittedName>
        <fullName evidence="3">BTB/POZ domain-containing protein</fullName>
    </submittedName>
</protein>
<feature type="domain" description="BTB" evidence="1">
    <location>
        <begin position="38"/>
        <end position="95"/>
    </location>
</feature>
<dbReference type="Pfam" id="PF00651">
    <property type="entry name" value="BTB"/>
    <property type="match status" value="1"/>
</dbReference>
<dbReference type="OrthoDB" id="2376382at2759"/>
<evidence type="ECO:0000313" key="3">
    <source>
        <dbReference type="EMBL" id="GES79164.1"/>
    </source>
</evidence>
<organism evidence="2 4">
    <name type="scientific">Rhizophagus clarus</name>
    <dbReference type="NCBI Taxonomy" id="94130"/>
    <lineage>
        <taxon>Eukaryota</taxon>
        <taxon>Fungi</taxon>
        <taxon>Fungi incertae sedis</taxon>
        <taxon>Mucoromycota</taxon>
        <taxon>Glomeromycotina</taxon>
        <taxon>Glomeromycetes</taxon>
        <taxon>Glomerales</taxon>
        <taxon>Glomeraceae</taxon>
        <taxon>Rhizophagus</taxon>
    </lineage>
</organism>
<evidence type="ECO:0000313" key="2">
    <source>
        <dbReference type="EMBL" id="GBC07448.1"/>
    </source>
</evidence>
<dbReference type="InterPro" id="IPR011333">
    <property type="entry name" value="SKP1/BTB/POZ_sf"/>
</dbReference>
<dbReference type="AlphaFoldDB" id="A0A2Z6RWJ5"/>
<gene>
    <name evidence="3" type="ORF">RCL2_000647800</name>
    <name evidence="2" type="ORF">RclHR1_07480008</name>
</gene>
<dbReference type="Gene3D" id="3.30.710.10">
    <property type="entry name" value="Potassium Channel Kv1.1, Chain A"/>
    <property type="match status" value="1"/>
</dbReference>
<dbReference type="EMBL" id="BLAL01000043">
    <property type="protein sequence ID" value="GES79164.1"/>
    <property type="molecule type" value="Genomic_DNA"/>
</dbReference>